<dbReference type="PROSITE" id="PS50039">
    <property type="entry name" value="FORK_HEAD_3"/>
    <property type="match status" value="1"/>
</dbReference>
<comment type="subcellular location">
    <subcellularLocation>
        <location evidence="2">Nucleus</location>
    </subcellularLocation>
</comment>
<dbReference type="CDD" id="cd00059">
    <property type="entry name" value="FH_FOX"/>
    <property type="match status" value="1"/>
</dbReference>
<dbReference type="SUPFAM" id="SSF46785">
    <property type="entry name" value="Winged helix' DNA-binding domain"/>
    <property type="match status" value="1"/>
</dbReference>
<gene>
    <name evidence="5" type="ORF">EDD18DRAFT_1158288</name>
</gene>
<accession>A0AA39QBC6</accession>
<dbReference type="InterPro" id="IPR036388">
    <property type="entry name" value="WH-like_DNA-bd_sf"/>
</dbReference>
<evidence type="ECO:0000256" key="3">
    <source>
        <dbReference type="SAM" id="MobiDB-lite"/>
    </source>
</evidence>
<evidence type="ECO:0000313" key="5">
    <source>
        <dbReference type="EMBL" id="KAK0498589.1"/>
    </source>
</evidence>
<dbReference type="AlphaFoldDB" id="A0AA39QBC6"/>
<evidence type="ECO:0000256" key="1">
    <source>
        <dbReference type="ARBA" id="ARBA00023125"/>
    </source>
</evidence>
<organism evidence="5 6">
    <name type="scientific">Armillaria luteobubalina</name>
    <dbReference type="NCBI Taxonomy" id="153913"/>
    <lineage>
        <taxon>Eukaryota</taxon>
        <taxon>Fungi</taxon>
        <taxon>Dikarya</taxon>
        <taxon>Basidiomycota</taxon>
        <taxon>Agaricomycotina</taxon>
        <taxon>Agaricomycetes</taxon>
        <taxon>Agaricomycetidae</taxon>
        <taxon>Agaricales</taxon>
        <taxon>Marasmiineae</taxon>
        <taxon>Physalacriaceae</taxon>
        <taxon>Armillaria</taxon>
    </lineage>
</organism>
<protein>
    <recommendedName>
        <fullName evidence="4">Fork-head domain-containing protein</fullName>
    </recommendedName>
</protein>
<evidence type="ECO:0000256" key="2">
    <source>
        <dbReference type="PROSITE-ProRule" id="PRU00089"/>
    </source>
</evidence>
<name>A0AA39QBC6_9AGAR</name>
<evidence type="ECO:0000313" key="6">
    <source>
        <dbReference type="Proteomes" id="UP001175228"/>
    </source>
</evidence>
<dbReference type="GO" id="GO:0030154">
    <property type="term" value="P:cell differentiation"/>
    <property type="evidence" value="ECO:0007669"/>
    <property type="project" value="TreeGrafter"/>
</dbReference>
<dbReference type="Gene3D" id="1.10.10.10">
    <property type="entry name" value="Winged helix-like DNA-binding domain superfamily/Winged helix DNA-binding domain"/>
    <property type="match status" value="1"/>
</dbReference>
<dbReference type="GO" id="GO:0000981">
    <property type="term" value="F:DNA-binding transcription factor activity, RNA polymerase II-specific"/>
    <property type="evidence" value="ECO:0007669"/>
    <property type="project" value="TreeGrafter"/>
</dbReference>
<dbReference type="SMART" id="SM00339">
    <property type="entry name" value="FH"/>
    <property type="match status" value="1"/>
</dbReference>
<dbReference type="PANTHER" id="PTHR11829:SF343">
    <property type="entry name" value="FORK-HEAD DOMAIN-CONTAINING PROTEIN"/>
    <property type="match status" value="1"/>
</dbReference>
<proteinExistence type="predicted"/>
<keyword evidence="6" id="KW-1185">Reference proteome</keyword>
<dbReference type="PANTHER" id="PTHR11829">
    <property type="entry name" value="FORKHEAD BOX PROTEIN"/>
    <property type="match status" value="1"/>
</dbReference>
<dbReference type="EMBL" id="JAUEPU010000011">
    <property type="protein sequence ID" value="KAK0498589.1"/>
    <property type="molecule type" value="Genomic_DNA"/>
</dbReference>
<dbReference type="GO" id="GO:0000978">
    <property type="term" value="F:RNA polymerase II cis-regulatory region sequence-specific DNA binding"/>
    <property type="evidence" value="ECO:0007669"/>
    <property type="project" value="TreeGrafter"/>
</dbReference>
<dbReference type="GO" id="GO:0009653">
    <property type="term" value="P:anatomical structure morphogenesis"/>
    <property type="evidence" value="ECO:0007669"/>
    <property type="project" value="TreeGrafter"/>
</dbReference>
<dbReference type="InterPro" id="IPR050211">
    <property type="entry name" value="FOX_domain-containing"/>
</dbReference>
<dbReference type="GO" id="GO:0005634">
    <property type="term" value="C:nucleus"/>
    <property type="evidence" value="ECO:0007669"/>
    <property type="project" value="UniProtKB-SubCell"/>
</dbReference>
<feature type="domain" description="Fork-head" evidence="4">
    <location>
        <begin position="243"/>
        <end position="333"/>
    </location>
</feature>
<feature type="DNA-binding region" description="Fork-head" evidence="2">
    <location>
        <begin position="243"/>
        <end position="333"/>
    </location>
</feature>
<comment type="caution">
    <text evidence="5">The sequence shown here is derived from an EMBL/GenBank/DDBJ whole genome shotgun (WGS) entry which is preliminary data.</text>
</comment>
<feature type="region of interest" description="Disordered" evidence="3">
    <location>
        <begin position="39"/>
        <end position="61"/>
    </location>
</feature>
<dbReference type="InterPro" id="IPR001766">
    <property type="entry name" value="Fork_head_dom"/>
</dbReference>
<keyword evidence="2" id="KW-0539">Nucleus</keyword>
<dbReference type="InterPro" id="IPR036390">
    <property type="entry name" value="WH_DNA-bd_sf"/>
</dbReference>
<keyword evidence="1 2" id="KW-0238">DNA-binding</keyword>
<reference evidence="5" key="1">
    <citation type="submission" date="2023-06" db="EMBL/GenBank/DDBJ databases">
        <authorList>
            <consortium name="Lawrence Berkeley National Laboratory"/>
            <person name="Ahrendt S."/>
            <person name="Sahu N."/>
            <person name="Indic B."/>
            <person name="Wong-Bajracharya J."/>
            <person name="Merenyi Z."/>
            <person name="Ke H.-M."/>
            <person name="Monk M."/>
            <person name="Kocsube S."/>
            <person name="Drula E."/>
            <person name="Lipzen A."/>
            <person name="Balint B."/>
            <person name="Henrissat B."/>
            <person name="Andreopoulos B."/>
            <person name="Martin F.M."/>
            <person name="Harder C.B."/>
            <person name="Rigling D."/>
            <person name="Ford K.L."/>
            <person name="Foster G.D."/>
            <person name="Pangilinan J."/>
            <person name="Papanicolaou A."/>
            <person name="Barry K."/>
            <person name="LaButti K."/>
            <person name="Viragh M."/>
            <person name="Koriabine M."/>
            <person name="Yan M."/>
            <person name="Riley R."/>
            <person name="Champramary S."/>
            <person name="Plett K.L."/>
            <person name="Tsai I.J."/>
            <person name="Slot J."/>
            <person name="Sipos G."/>
            <person name="Plett J."/>
            <person name="Nagy L.G."/>
            <person name="Grigoriev I.V."/>
        </authorList>
    </citation>
    <scope>NUCLEOTIDE SEQUENCE</scope>
    <source>
        <strain evidence="5">HWK02</strain>
    </source>
</reference>
<evidence type="ECO:0000259" key="4">
    <source>
        <dbReference type="PROSITE" id="PS50039"/>
    </source>
</evidence>
<sequence length="411" mass="45433">MYAAHLEPSHIDSGLVHLSGGALDPNKDFLASCFFSSPRDDSDASYVPKDGGGSQWYTPGDHGVRPNLLGWPLQSYHSVADAPSSYQAQPCDYPSQPHSPTHPNSVVMEYSTNGQERDGHRWASDACTEFLYPPSIGSQRGGIDGVPDTCQPFSPITSFHGQERLYHAQTTSQVQSSKLPAWSMPYARLEHDSLKNVHLLGYSNTSNPGTPDAGSFLRKILNIPARTPIRLSSLRDPRDKSGRPPYSIPQLAAVAIYSNPGDRASAAEIRKALMDRFEYFRHNESQLKETLKHALSHHSLFHRAPRASTERGKGGFWHLDLSNPFGTRPRRRTVRRDSAPVKHSRTMLDTSDRNLVLRQRSLPAQVDVEATLNAHSLIYATDSPSCSDSNGENSYSPAFLATDYMLQSHSG</sequence>
<dbReference type="Pfam" id="PF00250">
    <property type="entry name" value="Forkhead"/>
    <property type="match status" value="1"/>
</dbReference>
<dbReference type="Proteomes" id="UP001175228">
    <property type="component" value="Unassembled WGS sequence"/>
</dbReference>